<dbReference type="CTD" id="24589040"/>
<proteinExistence type="predicted"/>
<reference evidence="3" key="3">
    <citation type="submission" date="2021-06" db="EMBL/GenBank/DDBJ databases">
        <title>Chromosome-level genome assembly for S. haematobium.</title>
        <authorList>
            <person name="Stroehlein A.J."/>
        </authorList>
    </citation>
    <scope>NUCLEOTIDE SEQUENCE</scope>
</reference>
<gene>
    <name evidence="3" type="primary">STARD10_2</name>
    <name evidence="3" type="ORF">MS3_00010716</name>
</gene>
<evidence type="ECO:0000313" key="4">
    <source>
        <dbReference type="Proteomes" id="UP000471633"/>
    </source>
</evidence>
<dbReference type="RefSeq" id="XP_035587645.2">
    <property type="nucleotide sequence ID" value="XM_035733799.2"/>
</dbReference>
<evidence type="ECO:0000259" key="2">
    <source>
        <dbReference type="PROSITE" id="PS50848"/>
    </source>
</evidence>
<dbReference type="Gene3D" id="3.30.530.20">
    <property type="match status" value="1"/>
</dbReference>
<dbReference type="PROSITE" id="PS50848">
    <property type="entry name" value="START"/>
    <property type="match status" value="1"/>
</dbReference>
<reference evidence="3" key="4">
    <citation type="journal article" date="2022" name="PLoS Pathog.">
        <title>Chromosome-level genome of Schistosoma haematobium underpins genome-wide explorations of molecular variation.</title>
        <authorList>
            <person name="Stroehlein A.J."/>
            <person name="Korhonen P.K."/>
            <person name="Lee V.V."/>
            <person name="Ralph S.A."/>
            <person name="Mentink-Kane M."/>
            <person name="You H."/>
            <person name="McManus D.P."/>
            <person name="Tchuente L.T."/>
            <person name="Stothard J.R."/>
            <person name="Kaur P."/>
            <person name="Dudchenko O."/>
            <person name="Aiden E.L."/>
            <person name="Yang B."/>
            <person name="Yang H."/>
            <person name="Emery A.M."/>
            <person name="Webster B.L."/>
            <person name="Brindley P.J."/>
            <person name="Rollinson D."/>
            <person name="Chang B.C.H."/>
            <person name="Gasser R.B."/>
            <person name="Young N.D."/>
        </authorList>
    </citation>
    <scope>NUCLEOTIDE SEQUENCE</scope>
</reference>
<comment type="caution">
    <text evidence="3">The sequence shown here is derived from an EMBL/GenBank/DDBJ whole genome shotgun (WGS) entry which is preliminary data.</text>
</comment>
<evidence type="ECO:0000256" key="1">
    <source>
        <dbReference type="SAM" id="MobiDB-lite"/>
    </source>
</evidence>
<keyword evidence="4" id="KW-1185">Reference proteome</keyword>
<dbReference type="KEGG" id="shx:MS3_00010716"/>
<sequence length="360" mass="40832">METPPSKAKNQVITVIQLKSTVSRFSASRKSEYVNRASLKLVAVVYLFTTVMSLPDVGRIASDTTFLLKVIEEYLGGPPWTQEYSKNDVKVWSKGSKNDQIKTFKATALFKGVSGSELFDCIMDSDYRKEWDKSMIESYELCQVHPQSDIGYYSLRSPPGLKNRDFVLQRTWERFDSYYVIACHSIFHKGIPVRKQCIRALTHMNAYIIRLLGTNSCEMTYVTSCDFRGKLPIWVINKATQLMAPRAIQILYKACTKYNTWKKSNNPDYKPWLYPGQTNLPLLCWDDLDQTANLGPTDDGGDVTPLPSDEPVLLDRNGSYNSREEQGDVEEVVEFDSVPVEDQIQSCVTATSIATVSDSR</sequence>
<dbReference type="InterPro" id="IPR051213">
    <property type="entry name" value="START_lipid_transfer"/>
</dbReference>
<name>A0A922LHR9_SCHHA</name>
<dbReference type="PANTHER" id="PTHR19308:SF14">
    <property type="entry name" value="START DOMAIN-CONTAINING PROTEIN"/>
    <property type="match status" value="1"/>
</dbReference>
<dbReference type="GeneID" id="24589040"/>
<accession>A0A922LHR9</accession>
<feature type="region of interest" description="Disordered" evidence="1">
    <location>
        <begin position="294"/>
        <end position="329"/>
    </location>
</feature>
<dbReference type="InterPro" id="IPR023393">
    <property type="entry name" value="START-like_dom_sf"/>
</dbReference>
<dbReference type="SUPFAM" id="SSF55961">
    <property type="entry name" value="Bet v1-like"/>
    <property type="match status" value="1"/>
</dbReference>
<dbReference type="InterPro" id="IPR002913">
    <property type="entry name" value="START_lipid-bd_dom"/>
</dbReference>
<reference evidence="3" key="1">
    <citation type="journal article" date="2012" name="Nat. Genet.">
        <title>Whole-genome sequence of Schistosoma haematobium.</title>
        <authorList>
            <person name="Young N.D."/>
            <person name="Jex A.R."/>
            <person name="Li B."/>
            <person name="Liu S."/>
            <person name="Yang L."/>
            <person name="Xiong Z."/>
            <person name="Li Y."/>
            <person name="Cantacessi C."/>
            <person name="Hall R.S."/>
            <person name="Xu X."/>
            <person name="Chen F."/>
            <person name="Wu X."/>
            <person name="Zerlotini A."/>
            <person name="Oliveira G."/>
            <person name="Hofmann A."/>
            <person name="Zhang G."/>
            <person name="Fang X."/>
            <person name="Kang Y."/>
            <person name="Campbell B.E."/>
            <person name="Loukas A."/>
            <person name="Ranganathan S."/>
            <person name="Rollinson D."/>
            <person name="Rinaldi G."/>
            <person name="Brindley P.J."/>
            <person name="Yang H."/>
            <person name="Wang J."/>
            <person name="Wang J."/>
            <person name="Gasser R.B."/>
        </authorList>
    </citation>
    <scope>NUCLEOTIDE SEQUENCE</scope>
</reference>
<dbReference type="AlphaFoldDB" id="A0A922LHR9"/>
<reference evidence="3" key="2">
    <citation type="journal article" date="2019" name="Gigascience">
        <title>High-quality Schistosoma haematobium genome achieved by single-molecule and long-range sequencing.</title>
        <authorList>
            <person name="Stroehlein A.J."/>
            <person name="Korhonen P.K."/>
            <person name="Chong T.M."/>
            <person name="Lim Y.L."/>
            <person name="Chan K.G."/>
            <person name="Webster B."/>
            <person name="Rollinson D."/>
            <person name="Brindley P.J."/>
            <person name="Gasser R.B."/>
            <person name="Young N.D."/>
        </authorList>
    </citation>
    <scope>NUCLEOTIDE SEQUENCE</scope>
</reference>
<dbReference type="CDD" id="cd08871">
    <property type="entry name" value="START_STARD10-like"/>
    <property type="match status" value="1"/>
</dbReference>
<dbReference type="GO" id="GO:0008289">
    <property type="term" value="F:lipid binding"/>
    <property type="evidence" value="ECO:0007669"/>
    <property type="project" value="InterPro"/>
</dbReference>
<organism evidence="3 4">
    <name type="scientific">Schistosoma haematobium</name>
    <name type="common">Blood fluke</name>
    <dbReference type="NCBI Taxonomy" id="6185"/>
    <lineage>
        <taxon>Eukaryota</taxon>
        <taxon>Metazoa</taxon>
        <taxon>Spiralia</taxon>
        <taxon>Lophotrochozoa</taxon>
        <taxon>Platyhelminthes</taxon>
        <taxon>Trematoda</taxon>
        <taxon>Digenea</taxon>
        <taxon>Strigeidida</taxon>
        <taxon>Schistosomatoidea</taxon>
        <taxon>Schistosomatidae</taxon>
        <taxon>Schistosoma</taxon>
    </lineage>
</organism>
<dbReference type="PANTHER" id="PTHR19308">
    <property type="entry name" value="PHOSPHATIDYLCHOLINE TRANSFER PROTEIN"/>
    <property type="match status" value="1"/>
</dbReference>
<protein>
    <submittedName>
        <fullName evidence="3">START domain-containing protein 10</fullName>
    </submittedName>
</protein>
<dbReference type="SMART" id="SM00234">
    <property type="entry name" value="START"/>
    <property type="match status" value="1"/>
</dbReference>
<feature type="domain" description="START" evidence="2">
    <location>
        <begin position="80"/>
        <end position="260"/>
    </location>
</feature>
<dbReference type="EMBL" id="AMPZ03000004">
    <property type="protein sequence ID" value="KAH9584421.1"/>
    <property type="molecule type" value="Genomic_DNA"/>
</dbReference>
<evidence type="ECO:0000313" key="3">
    <source>
        <dbReference type="EMBL" id="KAH9584421.1"/>
    </source>
</evidence>
<dbReference type="Pfam" id="PF01852">
    <property type="entry name" value="START"/>
    <property type="match status" value="1"/>
</dbReference>
<dbReference type="GO" id="GO:0005737">
    <property type="term" value="C:cytoplasm"/>
    <property type="evidence" value="ECO:0007669"/>
    <property type="project" value="UniProtKB-ARBA"/>
</dbReference>
<dbReference type="Proteomes" id="UP000471633">
    <property type="component" value="Unassembled WGS sequence"/>
</dbReference>
<dbReference type="InterPro" id="IPR041951">
    <property type="entry name" value="STARD10_START"/>
</dbReference>